<organism evidence="2 3">
    <name type="scientific">Panicum virgatum</name>
    <name type="common">Blackwell switchgrass</name>
    <dbReference type="NCBI Taxonomy" id="38727"/>
    <lineage>
        <taxon>Eukaryota</taxon>
        <taxon>Viridiplantae</taxon>
        <taxon>Streptophyta</taxon>
        <taxon>Embryophyta</taxon>
        <taxon>Tracheophyta</taxon>
        <taxon>Spermatophyta</taxon>
        <taxon>Magnoliopsida</taxon>
        <taxon>Liliopsida</taxon>
        <taxon>Poales</taxon>
        <taxon>Poaceae</taxon>
        <taxon>PACMAD clade</taxon>
        <taxon>Panicoideae</taxon>
        <taxon>Panicodae</taxon>
        <taxon>Paniceae</taxon>
        <taxon>Panicinae</taxon>
        <taxon>Panicum</taxon>
        <taxon>Panicum sect. Hiantes</taxon>
    </lineage>
</organism>
<feature type="transmembrane region" description="Helical" evidence="1">
    <location>
        <begin position="195"/>
        <end position="218"/>
    </location>
</feature>
<feature type="transmembrane region" description="Helical" evidence="1">
    <location>
        <begin position="82"/>
        <end position="102"/>
    </location>
</feature>
<reference evidence="2" key="1">
    <citation type="submission" date="2020-05" db="EMBL/GenBank/DDBJ databases">
        <title>WGS assembly of Panicum virgatum.</title>
        <authorList>
            <person name="Lovell J.T."/>
            <person name="Jenkins J."/>
            <person name="Shu S."/>
            <person name="Juenger T.E."/>
            <person name="Schmutz J."/>
        </authorList>
    </citation>
    <scope>NUCLEOTIDE SEQUENCE</scope>
    <source>
        <strain evidence="2">AP13</strain>
    </source>
</reference>
<evidence type="ECO:0000256" key="1">
    <source>
        <dbReference type="SAM" id="Phobius"/>
    </source>
</evidence>
<gene>
    <name evidence="2" type="ORF">PVAP13_6NG207515</name>
</gene>
<proteinExistence type="predicted"/>
<sequence length="227" mass="25197">MLRWARLRMPAAAAARSPGSPLPKAEGAPTLGALRVLYRAVVDAIFYAFLAALWANSFVSTVLEILGRWVCGEGSSVEAAGLAIRACSKFVMVLLSACYIMLVMMRVREHAEFDIKEQKEREKLASNHMVAVETVNEHLPKRKPALRPRLPKGVKLAPLYGFLPMFLLQLLAIMTQLHHEKGSLMWRMADVLFDVARLGIAVIIGVWAVRNSVILVMVPKAMHEDTP</sequence>
<keyword evidence="1" id="KW-0812">Transmembrane</keyword>
<dbReference type="Proteomes" id="UP000823388">
    <property type="component" value="Chromosome 6N"/>
</dbReference>
<protein>
    <submittedName>
        <fullName evidence="2">Uncharacterized protein</fullName>
    </submittedName>
</protein>
<comment type="caution">
    <text evidence="2">The sequence shown here is derived from an EMBL/GenBank/DDBJ whole genome shotgun (WGS) entry which is preliminary data.</text>
</comment>
<evidence type="ECO:0000313" key="3">
    <source>
        <dbReference type="Proteomes" id="UP000823388"/>
    </source>
</evidence>
<feature type="transmembrane region" description="Helical" evidence="1">
    <location>
        <begin position="156"/>
        <end position="175"/>
    </location>
</feature>
<evidence type="ECO:0000313" key="2">
    <source>
        <dbReference type="EMBL" id="KAG2578930.1"/>
    </source>
</evidence>
<keyword evidence="1" id="KW-1133">Transmembrane helix</keyword>
<feature type="transmembrane region" description="Helical" evidence="1">
    <location>
        <begin position="44"/>
        <end position="70"/>
    </location>
</feature>
<accession>A0A8T0R101</accession>
<keyword evidence="1" id="KW-0472">Membrane</keyword>
<name>A0A8T0R101_PANVG</name>
<keyword evidence="3" id="KW-1185">Reference proteome</keyword>
<dbReference type="EMBL" id="CM029048">
    <property type="protein sequence ID" value="KAG2578930.1"/>
    <property type="molecule type" value="Genomic_DNA"/>
</dbReference>
<dbReference type="AlphaFoldDB" id="A0A8T0R101"/>